<dbReference type="Proteomes" id="UP001595987">
    <property type="component" value="Unassembled WGS sequence"/>
</dbReference>
<sequence>MNTKKVFIGTLALSALFVAGAFATSAHAFADDTAPTTQDVAPVIDTSQSGDTTLSVPDSADKVIKDTDNQVEYQVNDAVTVDSSSGPDLTAPVTVDSQITSDDGDTTEGVTSYTTDLSQAQEVDNTNTDNLNLVDIPSVIIGDLFGTKAFAISNNKSDWDSTGGVKFILKISWTSSGGYAVLTGVSGGYTNYDINHGTSVQSSLVNLGTDGQIKGTSGGSQQVDDVKEYSNSSWSITPKYKAVKVPAAGALVGATYHATLTNGKKSWNFSTTNRAY</sequence>
<evidence type="ECO:0008006" key="4">
    <source>
        <dbReference type="Google" id="ProtNLM"/>
    </source>
</evidence>
<organism evidence="2 3">
    <name type="scientific">Lactococcus nasutitermitis</name>
    <dbReference type="NCBI Taxonomy" id="1652957"/>
    <lineage>
        <taxon>Bacteria</taxon>
        <taxon>Bacillati</taxon>
        <taxon>Bacillota</taxon>
        <taxon>Bacilli</taxon>
        <taxon>Lactobacillales</taxon>
        <taxon>Streptococcaceae</taxon>
        <taxon>Lactococcus</taxon>
    </lineage>
</organism>
<evidence type="ECO:0000313" key="2">
    <source>
        <dbReference type="EMBL" id="MFC4651715.1"/>
    </source>
</evidence>
<keyword evidence="1" id="KW-0732">Signal</keyword>
<comment type="caution">
    <text evidence="2">The sequence shown here is derived from an EMBL/GenBank/DDBJ whole genome shotgun (WGS) entry which is preliminary data.</text>
</comment>
<dbReference type="EMBL" id="JBHSGD010000002">
    <property type="protein sequence ID" value="MFC4651715.1"/>
    <property type="molecule type" value="Genomic_DNA"/>
</dbReference>
<protein>
    <recommendedName>
        <fullName evidence="4">WxL domain-containing protein</fullName>
    </recommendedName>
</protein>
<keyword evidence="3" id="KW-1185">Reference proteome</keyword>
<gene>
    <name evidence="2" type="ORF">ACFO26_02200</name>
</gene>
<evidence type="ECO:0000256" key="1">
    <source>
        <dbReference type="SAM" id="SignalP"/>
    </source>
</evidence>
<accession>A0ABV9JEA9</accession>
<dbReference type="RefSeq" id="WP_213536652.1">
    <property type="nucleotide sequence ID" value="NZ_BOVQ01000008.1"/>
</dbReference>
<feature type="signal peptide" evidence="1">
    <location>
        <begin position="1"/>
        <end position="30"/>
    </location>
</feature>
<name>A0ABV9JEA9_9LACT</name>
<proteinExistence type="predicted"/>
<reference evidence="3" key="1">
    <citation type="journal article" date="2019" name="Int. J. Syst. Evol. Microbiol.">
        <title>The Global Catalogue of Microorganisms (GCM) 10K type strain sequencing project: providing services to taxonomists for standard genome sequencing and annotation.</title>
        <authorList>
            <consortium name="The Broad Institute Genomics Platform"/>
            <consortium name="The Broad Institute Genome Sequencing Center for Infectious Disease"/>
            <person name="Wu L."/>
            <person name="Ma J."/>
        </authorList>
    </citation>
    <scope>NUCLEOTIDE SEQUENCE [LARGE SCALE GENOMIC DNA]</scope>
    <source>
        <strain evidence="3">CCUG 63287</strain>
    </source>
</reference>
<feature type="chain" id="PRO_5046595698" description="WxL domain-containing protein" evidence="1">
    <location>
        <begin position="31"/>
        <end position="276"/>
    </location>
</feature>
<evidence type="ECO:0000313" key="3">
    <source>
        <dbReference type="Proteomes" id="UP001595987"/>
    </source>
</evidence>